<name>W6MSX5_9ASCO</name>
<feature type="compositionally biased region" description="Acidic residues" evidence="1">
    <location>
        <begin position="309"/>
        <end position="320"/>
    </location>
</feature>
<evidence type="ECO:0000313" key="2">
    <source>
        <dbReference type="EMBL" id="CDK29468.1"/>
    </source>
</evidence>
<feature type="compositionally biased region" description="Acidic residues" evidence="1">
    <location>
        <begin position="379"/>
        <end position="405"/>
    </location>
</feature>
<proteinExistence type="predicted"/>
<accession>W6MSX5</accession>
<dbReference type="InterPro" id="IPR007149">
    <property type="entry name" value="Leo1"/>
</dbReference>
<organism evidence="2 3">
    <name type="scientific">Kuraishia capsulata CBS 1993</name>
    <dbReference type="NCBI Taxonomy" id="1382522"/>
    <lineage>
        <taxon>Eukaryota</taxon>
        <taxon>Fungi</taxon>
        <taxon>Dikarya</taxon>
        <taxon>Ascomycota</taxon>
        <taxon>Saccharomycotina</taxon>
        <taxon>Pichiomycetes</taxon>
        <taxon>Pichiales</taxon>
        <taxon>Pichiaceae</taxon>
        <taxon>Kuraishia</taxon>
    </lineage>
</organism>
<dbReference type="RefSeq" id="XP_022461453.1">
    <property type="nucleotide sequence ID" value="XM_022600653.1"/>
</dbReference>
<feature type="region of interest" description="Disordered" evidence="1">
    <location>
        <begin position="249"/>
        <end position="424"/>
    </location>
</feature>
<dbReference type="GO" id="GO:0032968">
    <property type="term" value="P:positive regulation of transcription elongation by RNA polymerase II"/>
    <property type="evidence" value="ECO:0007669"/>
    <property type="project" value="TreeGrafter"/>
</dbReference>
<feature type="compositionally biased region" description="Low complexity" evidence="1">
    <location>
        <begin position="289"/>
        <end position="305"/>
    </location>
</feature>
<dbReference type="STRING" id="1382522.W6MSX5"/>
<feature type="region of interest" description="Disordered" evidence="1">
    <location>
        <begin position="1"/>
        <end position="57"/>
    </location>
</feature>
<gene>
    <name evidence="2" type="ORF">KUCA_T00005456001</name>
</gene>
<reference evidence="2" key="1">
    <citation type="submission" date="2013-12" db="EMBL/GenBank/DDBJ databases">
        <authorList>
            <person name="Genoscope - CEA"/>
        </authorList>
    </citation>
    <scope>NUCLEOTIDE SEQUENCE</scope>
    <source>
        <strain evidence="2">CBS 1993</strain>
    </source>
</reference>
<dbReference type="EMBL" id="HG793130">
    <property type="protein sequence ID" value="CDK29468.1"/>
    <property type="molecule type" value="Genomic_DNA"/>
</dbReference>
<dbReference type="GeneID" id="34522841"/>
<dbReference type="PANTHER" id="PTHR23146">
    <property type="entry name" value="LEO1 PROTEIN"/>
    <property type="match status" value="1"/>
</dbReference>
<dbReference type="OrthoDB" id="20844at2759"/>
<protein>
    <recommendedName>
        <fullName evidence="4">Leo1-like protein</fullName>
    </recommendedName>
</protein>
<evidence type="ECO:0000256" key="1">
    <source>
        <dbReference type="SAM" id="MobiDB-lite"/>
    </source>
</evidence>
<dbReference type="Pfam" id="PF04004">
    <property type="entry name" value="Leo1"/>
    <property type="match status" value="1"/>
</dbReference>
<feature type="compositionally biased region" description="Basic and acidic residues" evidence="1">
    <location>
        <begin position="257"/>
        <end position="274"/>
    </location>
</feature>
<reference evidence="2" key="2">
    <citation type="submission" date="2014-02" db="EMBL/GenBank/DDBJ databases">
        <title>Complete DNA sequence of /Kuraishia capsulata/ illustrates novel genomic features among budding yeasts (/Saccharomycotina/).</title>
        <authorList>
            <person name="Morales L."/>
            <person name="Noel B."/>
            <person name="Porcel B."/>
            <person name="Marcet-Houben M."/>
            <person name="Hullo M-F."/>
            <person name="Sacerdot C."/>
            <person name="Tekaia F."/>
            <person name="Leh-Louis V."/>
            <person name="Despons L."/>
            <person name="Khanna V."/>
            <person name="Aury J-M."/>
            <person name="Barbe V."/>
            <person name="Couloux A."/>
            <person name="Labadie K."/>
            <person name="Pelletier E."/>
            <person name="Souciet J-L."/>
            <person name="Boekhout T."/>
            <person name="Gabaldon T."/>
            <person name="Wincker P."/>
            <person name="Dujon B."/>
        </authorList>
    </citation>
    <scope>NUCLEOTIDE SEQUENCE</scope>
    <source>
        <strain evidence="2">CBS 1993</strain>
    </source>
</reference>
<feature type="compositionally biased region" description="Acidic residues" evidence="1">
    <location>
        <begin position="26"/>
        <end position="56"/>
    </location>
</feature>
<dbReference type="HOGENOM" id="CLU_052544_0_0_1"/>
<evidence type="ECO:0008006" key="4">
    <source>
        <dbReference type="Google" id="ProtNLM"/>
    </source>
</evidence>
<dbReference type="AlphaFoldDB" id="W6MSX5"/>
<feature type="compositionally biased region" description="Acidic residues" evidence="1">
    <location>
        <begin position="331"/>
        <end position="359"/>
    </location>
</feature>
<feature type="compositionally biased region" description="Basic and acidic residues" evidence="1">
    <location>
        <begin position="360"/>
        <end position="378"/>
    </location>
</feature>
<sequence>MAPRVSDDESGSEQGPIDTPVAEAVDNVDEAADNNELIDDDEDEGLFGSDDDEEDGVTAAVGSDAMDVDAEELPQKILEASLPKHEKSHAPAKDTLLFRLPAFLSIDAKPFDPKVFLEKTTEVHDDQDEQGDALKERRKHEKLIAENTIRWRYAKNDNDVLYKQSNSQVIEWEDGSLSLKLGNEIFDIKDRAVDDSVLTVADFDQTVLRTDAILNKQVKVVPVSTLSQTHRKLTKAITAMQKIQRSNKMNAIVTEDDPLKLQREEEKREQQKMKEIRRKQRQELEANEAVSSSSASKSSYYSRYAGIDVADDEEDGNDDEPTVRRSRLGDGYDDDDGFIIQDDEEEESGEGEEEDEDELDRAAERLRKVKEAGSKKYEDNDEEDEEDEDVSSTKEEDEVEGEDEEKTAKRKKRRVIVDDDDDDE</sequence>
<dbReference type="PANTHER" id="PTHR23146:SF0">
    <property type="entry name" value="RNA POLYMERASE-ASSOCIATED PROTEIN LEO1"/>
    <property type="match status" value="1"/>
</dbReference>
<evidence type="ECO:0000313" key="3">
    <source>
        <dbReference type="Proteomes" id="UP000019384"/>
    </source>
</evidence>
<keyword evidence="3" id="KW-1185">Reference proteome</keyword>
<dbReference type="GO" id="GO:1990269">
    <property type="term" value="F:RNA polymerase II C-terminal domain phosphoserine binding"/>
    <property type="evidence" value="ECO:0007669"/>
    <property type="project" value="TreeGrafter"/>
</dbReference>
<dbReference type="GO" id="GO:0006368">
    <property type="term" value="P:transcription elongation by RNA polymerase II"/>
    <property type="evidence" value="ECO:0007669"/>
    <property type="project" value="InterPro"/>
</dbReference>
<feature type="compositionally biased region" description="Basic and acidic residues" evidence="1">
    <location>
        <begin position="321"/>
        <end position="330"/>
    </location>
</feature>
<dbReference type="Proteomes" id="UP000019384">
    <property type="component" value="Unassembled WGS sequence"/>
</dbReference>
<dbReference type="GO" id="GO:0016593">
    <property type="term" value="C:Cdc73/Paf1 complex"/>
    <property type="evidence" value="ECO:0007669"/>
    <property type="project" value="InterPro"/>
</dbReference>